<evidence type="ECO:0000256" key="1">
    <source>
        <dbReference type="SAM" id="MobiDB-lite"/>
    </source>
</evidence>
<reference evidence="4" key="1">
    <citation type="submission" date="2021-02" db="EMBL/GenBank/DDBJ databases">
        <authorList>
            <person name="Nowell W R."/>
        </authorList>
    </citation>
    <scope>NUCLEOTIDE SEQUENCE</scope>
</reference>
<dbReference type="Proteomes" id="UP000663844">
    <property type="component" value="Unassembled WGS sequence"/>
</dbReference>
<feature type="domain" description="Cell wall hydrolase SleB" evidence="2">
    <location>
        <begin position="20"/>
        <end position="125"/>
    </location>
</feature>
<accession>A0A818PQ03</accession>
<protein>
    <recommendedName>
        <fullName evidence="2">Cell wall hydrolase SleB domain-containing protein</fullName>
    </recommendedName>
</protein>
<dbReference type="AlphaFoldDB" id="A0A818PQ03"/>
<proteinExistence type="predicted"/>
<organism evidence="4 5">
    <name type="scientific">Adineta steineri</name>
    <dbReference type="NCBI Taxonomy" id="433720"/>
    <lineage>
        <taxon>Eukaryota</taxon>
        <taxon>Metazoa</taxon>
        <taxon>Spiralia</taxon>
        <taxon>Gnathifera</taxon>
        <taxon>Rotifera</taxon>
        <taxon>Eurotatoria</taxon>
        <taxon>Bdelloidea</taxon>
        <taxon>Adinetida</taxon>
        <taxon>Adinetidae</taxon>
        <taxon>Adineta</taxon>
    </lineage>
</organism>
<name>A0A818PQ03_9BILA</name>
<dbReference type="GO" id="GO:0016787">
    <property type="term" value="F:hydrolase activity"/>
    <property type="evidence" value="ECO:0007669"/>
    <property type="project" value="InterPro"/>
</dbReference>
<dbReference type="EMBL" id="CAJOAZ010000359">
    <property type="protein sequence ID" value="CAF3626863.1"/>
    <property type="molecule type" value="Genomic_DNA"/>
</dbReference>
<dbReference type="InterPro" id="IPR011105">
    <property type="entry name" value="Cell_wall_hydrolase_SleB"/>
</dbReference>
<evidence type="ECO:0000313" key="5">
    <source>
        <dbReference type="Proteomes" id="UP000663844"/>
    </source>
</evidence>
<evidence type="ECO:0000259" key="2">
    <source>
        <dbReference type="Pfam" id="PF07486"/>
    </source>
</evidence>
<dbReference type="Gene3D" id="1.10.10.2520">
    <property type="entry name" value="Cell wall hydrolase SleB, domain 1"/>
    <property type="match status" value="1"/>
</dbReference>
<evidence type="ECO:0000313" key="4">
    <source>
        <dbReference type="EMBL" id="CAF3626863.1"/>
    </source>
</evidence>
<dbReference type="InterPro" id="IPR042047">
    <property type="entry name" value="SleB_dom1"/>
</dbReference>
<dbReference type="EMBL" id="CAJNOG010000430">
    <property type="protein sequence ID" value="CAF1237861.1"/>
    <property type="molecule type" value="Genomic_DNA"/>
</dbReference>
<evidence type="ECO:0000313" key="3">
    <source>
        <dbReference type="EMBL" id="CAF1237861.1"/>
    </source>
</evidence>
<gene>
    <name evidence="3" type="ORF">JYZ213_LOCUS28906</name>
    <name evidence="4" type="ORF">OXD698_LOCUS7731</name>
</gene>
<comment type="caution">
    <text evidence="4">The sequence shown here is derived from an EMBL/GenBank/DDBJ whole genome shotgun (WGS) entry which is preliminary data.</text>
</comment>
<dbReference type="Proteomes" id="UP000663845">
    <property type="component" value="Unassembled WGS sequence"/>
</dbReference>
<feature type="region of interest" description="Disordered" evidence="1">
    <location>
        <begin position="85"/>
        <end position="106"/>
    </location>
</feature>
<sequence length="218" mass="24777">MGNESYSDVFPQTLYHEARGEGETGIEWVAWVIRNRAAKNQSYWGGSSIDDVCRHPGQFECWDGRPTPIDEPDKLEQCQRIAREVMSKDASEDPTGRADHYNNPDKEGYPSWTNNCDRLSKVGYHLEGYSVGEGAYVGFNIDPSTSTPIRFRSAYRSSQSSSNDKKHIINETKPISLDNLSPTIRKIFSKNPLYALHFDSQLSQDKKYLVQQQSRTTS</sequence>
<dbReference type="Pfam" id="PF07486">
    <property type="entry name" value="Hydrolase_2"/>
    <property type="match status" value="1"/>
</dbReference>